<reference evidence="1 2" key="1">
    <citation type="journal article" date="2018" name="IMA Fungus">
        <title>IMA Genome-F 9: Draft genome sequence of Annulohypoxylon stygium, Aspergillus mulundensis, Berkeleyomyces basicola (syn. Thielaviopsis basicola), Ceratocystis smalleyi, two Cercospora beticola strains, Coleophoma cylindrospora, Fusarium fracticaudum, Phialophora cf. hyalina, and Morchella septimelata.</title>
        <authorList>
            <person name="Wingfield B.D."/>
            <person name="Bills G.F."/>
            <person name="Dong Y."/>
            <person name="Huang W."/>
            <person name="Nel W.J."/>
            <person name="Swalarsk-Parry B.S."/>
            <person name="Vaghefi N."/>
            <person name="Wilken P.M."/>
            <person name="An Z."/>
            <person name="de Beer Z.W."/>
            <person name="De Vos L."/>
            <person name="Chen L."/>
            <person name="Duong T.A."/>
            <person name="Gao Y."/>
            <person name="Hammerbacher A."/>
            <person name="Kikkert J.R."/>
            <person name="Li Y."/>
            <person name="Li H."/>
            <person name="Li K."/>
            <person name="Li Q."/>
            <person name="Liu X."/>
            <person name="Ma X."/>
            <person name="Naidoo K."/>
            <person name="Pethybridge S.J."/>
            <person name="Sun J."/>
            <person name="Steenkamp E.T."/>
            <person name="van der Nest M.A."/>
            <person name="van Wyk S."/>
            <person name="Wingfield M.J."/>
            <person name="Xiong C."/>
            <person name="Yue Q."/>
            <person name="Zhang X."/>
        </authorList>
    </citation>
    <scope>NUCLEOTIDE SEQUENCE [LARGE SCALE GENOMIC DNA]</scope>
    <source>
        <strain evidence="1 2">BP 5553</strain>
    </source>
</reference>
<dbReference type="RefSeq" id="XP_031864723.1">
    <property type="nucleotide sequence ID" value="XM_032019016.1"/>
</dbReference>
<dbReference type="AlphaFoldDB" id="A0A370T967"/>
<dbReference type="Proteomes" id="UP000254866">
    <property type="component" value="Unassembled WGS sequence"/>
</dbReference>
<evidence type="ECO:0008006" key="3">
    <source>
        <dbReference type="Google" id="ProtNLM"/>
    </source>
</evidence>
<gene>
    <name evidence="1" type="ORF">BP5553_10393</name>
</gene>
<comment type="caution">
    <text evidence="1">The sequence shown here is derived from an EMBL/GenBank/DDBJ whole genome shotgun (WGS) entry which is preliminary data.</text>
</comment>
<sequence>MDSTTLALAIQPPVRARPGVALYPPVAARLSSQADIIGQLSQIWAVATLVDRQSGEIDDDKLDGRVSDSAHPLAQDTQRSSVAVEDRAYFCFPDLIIHKPGRYRIRVNLMQMDYSSNSFPDGIARVIEYVDSHSISVEHGATDCSKPNAQERAFLRLLKHDGQRIS</sequence>
<organism evidence="1 2">
    <name type="scientific">Venustampulla echinocandica</name>
    <dbReference type="NCBI Taxonomy" id="2656787"/>
    <lineage>
        <taxon>Eukaryota</taxon>
        <taxon>Fungi</taxon>
        <taxon>Dikarya</taxon>
        <taxon>Ascomycota</taxon>
        <taxon>Pezizomycotina</taxon>
        <taxon>Leotiomycetes</taxon>
        <taxon>Helotiales</taxon>
        <taxon>Pleuroascaceae</taxon>
        <taxon>Venustampulla</taxon>
    </lineage>
</organism>
<proteinExistence type="predicted"/>
<name>A0A370T967_9HELO</name>
<protein>
    <recommendedName>
        <fullName evidence="3">Velvet domain-containing protein</fullName>
    </recommendedName>
</protein>
<dbReference type="Gene3D" id="2.60.40.3960">
    <property type="entry name" value="Velvet domain"/>
    <property type="match status" value="1"/>
</dbReference>
<dbReference type="EMBL" id="NPIC01000016">
    <property type="protein sequence ID" value="RDL30115.1"/>
    <property type="molecule type" value="Genomic_DNA"/>
</dbReference>
<dbReference type="OrthoDB" id="5399926at2759"/>
<keyword evidence="2" id="KW-1185">Reference proteome</keyword>
<accession>A0A370T967</accession>
<evidence type="ECO:0000313" key="2">
    <source>
        <dbReference type="Proteomes" id="UP000254866"/>
    </source>
</evidence>
<dbReference type="GeneID" id="43603242"/>
<evidence type="ECO:0000313" key="1">
    <source>
        <dbReference type="EMBL" id="RDL30115.1"/>
    </source>
</evidence>
<dbReference type="InterPro" id="IPR038491">
    <property type="entry name" value="Velvet_dom_sf"/>
</dbReference>